<feature type="transmembrane region" description="Helical" evidence="1">
    <location>
        <begin position="94"/>
        <end position="111"/>
    </location>
</feature>
<keyword evidence="1" id="KW-0812">Transmembrane</keyword>
<dbReference type="KEGG" id="mzi:HWN40_05305"/>
<dbReference type="Pfam" id="PF14329">
    <property type="entry name" value="DUF4386"/>
    <property type="match status" value="1"/>
</dbReference>
<dbReference type="EMBL" id="CP058215">
    <property type="protein sequence ID" value="QLC49708.1"/>
    <property type="molecule type" value="Genomic_DNA"/>
</dbReference>
<keyword evidence="1" id="KW-0472">Membrane</keyword>
<feature type="transmembrane region" description="Helical" evidence="1">
    <location>
        <begin position="7"/>
        <end position="25"/>
    </location>
</feature>
<feature type="transmembrane region" description="Helical" evidence="1">
    <location>
        <begin position="69"/>
        <end position="88"/>
    </location>
</feature>
<proteinExistence type="predicted"/>
<reference evidence="2 3" key="1">
    <citation type="submission" date="2020-06" db="EMBL/GenBank/DDBJ databases">
        <title>Methanolobus halotolerans sp. nov., isolated from a saline lake Tus in Siberia.</title>
        <authorList>
            <person name="Shen Y."/>
            <person name="Chen S.-C."/>
            <person name="Lai M.-C."/>
            <person name="Huang H.-H."/>
            <person name="Chiu H.-H."/>
            <person name="Tang S.-L."/>
            <person name="Rogozin D.Y."/>
            <person name="Degermendzhy A.G."/>
        </authorList>
    </citation>
    <scope>NUCLEOTIDE SEQUENCE [LARGE SCALE GENOMIC DNA]</scope>
    <source>
        <strain evidence="2 3">DSM 21339</strain>
    </source>
</reference>
<feature type="transmembrane region" description="Helical" evidence="1">
    <location>
        <begin position="147"/>
        <end position="167"/>
    </location>
</feature>
<keyword evidence="1" id="KW-1133">Transmembrane helix</keyword>
<evidence type="ECO:0000313" key="3">
    <source>
        <dbReference type="Proteomes" id="UP000509594"/>
    </source>
</evidence>
<dbReference type="Proteomes" id="UP000509594">
    <property type="component" value="Chromosome"/>
</dbReference>
<name>A0A7D5I3W5_9EURY</name>
<accession>A0A7D5I3W5</accession>
<evidence type="ECO:0000313" key="2">
    <source>
        <dbReference type="EMBL" id="QLC49708.1"/>
    </source>
</evidence>
<feature type="transmembrane region" description="Helical" evidence="1">
    <location>
        <begin position="123"/>
        <end position="141"/>
    </location>
</feature>
<evidence type="ECO:0000256" key="1">
    <source>
        <dbReference type="SAM" id="Phobius"/>
    </source>
</evidence>
<protein>
    <submittedName>
        <fullName evidence="2">DUF4386 domain-containing protein</fullName>
    </submittedName>
</protein>
<dbReference type="GeneID" id="55821070"/>
<feature type="transmembrane region" description="Helical" evidence="1">
    <location>
        <begin position="37"/>
        <end position="57"/>
    </location>
</feature>
<dbReference type="InterPro" id="IPR025495">
    <property type="entry name" value="DUF4386"/>
</dbReference>
<dbReference type="AlphaFoldDB" id="A0A7D5I3W5"/>
<keyword evidence="3" id="KW-1185">Reference proteome</keyword>
<dbReference type="RefSeq" id="WP_176964764.1">
    <property type="nucleotide sequence ID" value="NZ_CP058215.1"/>
</dbReference>
<organism evidence="2 3">
    <name type="scientific">Methanolobus zinderi</name>
    <dbReference type="NCBI Taxonomy" id="536044"/>
    <lineage>
        <taxon>Archaea</taxon>
        <taxon>Methanobacteriati</taxon>
        <taxon>Methanobacteriota</taxon>
        <taxon>Stenosarchaea group</taxon>
        <taxon>Methanomicrobia</taxon>
        <taxon>Methanosarcinales</taxon>
        <taxon>Methanosarcinaceae</taxon>
        <taxon>Methanolobus</taxon>
    </lineage>
</organism>
<gene>
    <name evidence="2" type="ORF">HWN40_05305</name>
</gene>
<dbReference type="OrthoDB" id="125457at2157"/>
<sequence length="172" mass="19339">MKTITKLRILYPIWTVISIFSLLYAPTLASESTLFKIGQLGQIIVQLFQIAIALLLYKLFMETDKEQASLIAIFGLLGVPFSLMAILIPDAIHLAEVFWGLWLIPIGTLVIKSGMFPKWIGYFLYIGSLGYFGATISFFLIGSVPAFVDYFTVGELIWVLWITFMGAKEIQN</sequence>